<proteinExistence type="inferred from homology"/>
<feature type="domain" description="Acyltransferase 3" evidence="4">
    <location>
        <begin position="5"/>
        <end position="186"/>
    </location>
</feature>
<dbReference type="Proteomes" id="UP000623967">
    <property type="component" value="Unassembled WGS sequence"/>
</dbReference>
<feature type="transmembrane region" description="Helical" evidence="3">
    <location>
        <begin position="141"/>
        <end position="160"/>
    </location>
</feature>
<feature type="transmembrane region" description="Helical" evidence="3">
    <location>
        <begin position="12"/>
        <end position="29"/>
    </location>
</feature>
<keyword evidence="3" id="KW-0812">Transmembrane</keyword>
<feature type="transmembrane region" description="Helical" evidence="3">
    <location>
        <begin position="83"/>
        <end position="104"/>
    </location>
</feature>
<dbReference type="InterPro" id="IPR002656">
    <property type="entry name" value="Acyl_transf_3_dom"/>
</dbReference>
<gene>
    <name evidence="5" type="ORF">JK635_01390</name>
</gene>
<evidence type="ECO:0000259" key="4">
    <source>
        <dbReference type="Pfam" id="PF01757"/>
    </source>
</evidence>
<keyword evidence="3" id="KW-1133">Transmembrane helix</keyword>
<dbReference type="EMBL" id="JAESWB010000006">
    <property type="protein sequence ID" value="MBL4950898.1"/>
    <property type="molecule type" value="Genomic_DNA"/>
</dbReference>
<evidence type="ECO:0000256" key="3">
    <source>
        <dbReference type="SAM" id="Phobius"/>
    </source>
</evidence>
<evidence type="ECO:0000256" key="1">
    <source>
        <dbReference type="ARBA" id="ARBA00004370"/>
    </source>
</evidence>
<accession>A0ABS1TI96</accession>
<feature type="transmembrane region" description="Helical" evidence="3">
    <location>
        <begin position="110"/>
        <end position="129"/>
    </location>
</feature>
<comment type="subcellular location">
    <subcellularLocation>
        <location evidence="1">Membrane</location>
    </subcellularLocation>
</comment>
<sequence length="187" mass="20479">TWVVMAGVTWSLPYEWFFYFALPVMAFTVRSVPPAPFLLASLSSIAFAYTYGLENHHLLAFGGGIFAALVNRSNTIRTIGRSWLAPLVVVACFVSVVALFPTAYGYPQLMLISVAFTLIAAGCSLYGIFTNSVSKALGEMAYSIYLLHGIFLFTVIDLIVGRENVAQMSPLAYWLLIVTMTPLMILG</sequence>
<keyword evidence="5" id="KW-0012">Acyltransferase</keyword>
<feature type="transmembrane region" description="Helical" evidence="3">
    <location>
        <begin position="166"/>
        <end position="186"/>
    </location>
</feature>
<dbReference type="GO" id="GO:0016746">
    <property type="term" value="F:acyltransferase activity"/>
    <property type="evidence" value="ECO:0007669"/>
    <property type="project" value="UniProtKB-KW"/>
</dbReference>
<comment type="caution">
    <text evidence="5">The sequence shown here is derived from an EMBL/GenBank/DDBJ whole genome shotgun (WGS) entry which is preliminary data.</text>
</comment>
<feature type="non-terminal residue" evidence="5">
    <location>
        <position position="187"/>
    </location>
</feature>
<comment type="similarity">
    <text evidence="2">Belongs to the acyltransferase 3 family.</text>
</comment>
<dbReference type="Pfam" id="PF01757">
    <property type="entry name" value="Acyl_transf_3"/>
    <property type="match status" value="1"/>
</dbReference>
<organism evidence="5 6">
    <name type="scientific">Neobacillus paridis</name>
    <dbReference type="NCBI Taxonomy" id="2803862"/>
    <lineage>
        <taxon>Bacteria</taxon>
        <taxon>Bacillati</taxon>
        <taxon>Bacillota</taxon>
        <taxon>Bacilli</taxon>
        <taxon>Bacillales</taxon>
        <taxon>Bacillaceae</taxon>
        <taxon>Neobacillus</taxon>
    </lineage>
</organism>
<feature type="transmembrane region" description="Helical" evidence="3">
    <location>
        <begin position="58"/>
        <end position="76"/>
    </location>
</feature>
<evidence type="ECO:0000313" key="6">
    <source>
        <dbReference type="Proteomes" id="UP000623967"/>
    </source>
</evidence>
<evidence type="ECO:0000256" key="2">
    <source>
        <dbReference type="ARBA" id="ARBA00007400"/>
    </source>
</evidence>
<keyword evidence="3" id="KW-0472">Membrane</keyword>
<protein>
    <submittedName>
        <fullName evidence="5">Acyltransferase family protein</fullName>
    </submittedName>
</protein>
<keyword evidence="5" id="KW-0808">Transferase</keyword>
<keyword evidence="6" id="KW-1185">Reference proteome</keyword>
<name>A0ABS1TI96_9BACI</name>
<feature type="non-terminal residue" evidence="5">
    <location>
        <position position="1"/>
    </location>
</feature>
<reference evidence="5 6" key="1">
    <citation type="submission" date="2021-01" db="EMBL/GenBank/DDBJ databases">
        <title>Genome public.</title>
        <authorList>
            <person name="Liu C."/>
            <person name="Sun Q."/>
        </authorList>
    </citation>
    <scope>NUCLEOTIDE SEQUENCE [LARGE SCALE GENOMIC DNA]</scope>
    <source>
        <strain evidence="5 6">YIM B02564</strain>
    </source>
</reference>
<evidence type="ECO:0000313" key="5">
    <source>
        <dbReference type="EMBL" id="MBL4950898.1"/>
    </source>
</evidence>